<accession>A0A8D0DQC0</accession>
<organism evidence="4 5">
    <name type="scientific">Salvator merianae</name>
    <name type="common">Argentine black and white tegu</name>
    <name type="synonym">Tupinambis merianae</name>
    <dbReference type="NCBI Taxonomy" id="96440"/>
    <lineage>
        <taxon>Eukaryota</taxon>
        <taxon>Metazoa</taxon>
        <taxon>Chordata</taxon>
        <taxon>Craniata</taxon>
        <taxon>Vertebrata</taxon>
        <taxon>Euteleostomi</taxon>
        <taxon>Lepidosauria</taxon>
        <taxon>Squamata</taxon>
        <taxon>Bifurcata</taxon>
        <taxon>Unidentata</taxon>
        <taxon>Episquamata</taxon>
        <taxon>Laterata</taxon>
        <taxon>Teiioidea</taxon>
        <taxon>Teiidae</taxon>
        <taxon>Salvator</taxon>
    </lineage>
</organism>
<reference evidence="4" key="1">
    <citation type="submission" date="2025-08" db="UniProtKB">
        <authorList>
            <consortium name="Ensembl"/>
        </authorList>
    </citation>
    <scope>IDENTIFICATION</scope>
</reference>
<dbReference type="GeneTree" id="ENSGT00500000045001"/>
<name>A0A8D0DQC0_SALMN</name>
<keyword evidence="5" id="KW-1185">Reference proteome</keyword>
<proteinExistence type="predicted"/>
<dbReference type="Ensembl" id="ENSSMRT00000017166.1">
    <property type="protein sequence ID" value="ENSSMRP00000014739.1"/>
    <property type="gene ID" value="ENSSMRG00000011475.1"/>
</dbReference>
<evidence type="ECO:0000256" key="3">
    <source>
        <dbReference type="SAM" id="Phobius"/>
    </source>
</evidence>
<feature type="compositionally biased region" description="Basic residues" evidence="2">
    <location>
        <begin position="1"/>
        <end position="10"/>
    </location>
</feature>
<dbReference type="AlphaFoldDB" id="A0A8D0DQC0"/>
<protein>
    <submittedName>
        <fullName evidence="4">IKBKB interacting protein</fullName>
    </submittedName>
</protein>
<feature type="compositionally biased region" description="Polar residues" evidence="2">
    <location>
        <begin position="22"/>
        <end position="31"/>
    </location>
</feature>
<keyword evidence="3" id="KW-0472">Membrane</keyword>
<evidence type="ECO:0000313" key="5">
    <source>
        <dbReference type="Proteomes" id="UP000694421"/>
    </source>
</evidence>
<evidence type="ECO:0000313" key="4">
    <source>
        <dbReference type="Ensembl" id="ENSSMRP00000014739.1"/>
    </source>
</evidence>
<keyword evidence="3" id="KW-0812">Transmembrane</keyword>
<dbReference type="PANTHER" id="PTHR21734">
    <property type="entry name" value="INHIBITOR OF NUCLEAR FACTOR KAPPA-B KINASE-INTERACTING PROTEIN"/>
    <property type="match status" value="1"/>
</dbReference>
<sequence>MSEVKQRKKANLSGKPSEEQQNKLPSLGRNNTEKSVFLDPRTVSSFLSLLACIGLAWFLFHQSVQLTAIEKKYHLLKQEAEKLQDLENKIKLMSEKCEITLSVMEQLEDLPGTSLMKQLQEEMSAMKIWSNQLMQEKEKLQQNLTSLFEAVTRYEESTASVSKDFLAKIAAVKTDIRRISGLEADVTLLGGNLNTLEDKLAKAEKTTVQNISNLLTDSIDRTTKLRSSASENSRQIDYIKAKLSELNVNFNKQSNKVLDLESDRAKVLTTVAFANDLKPKVHNLRKDLAHLQPMLDELTLRMGRLFEELMERQKETAFLNKKLSNLTSVQAEIKAVNDELTKISDLN</sequence>
<evidence type="ECO:0000256" key="1">
    <source>
        <dbReference type="SAM" id="Coils"/>
    </source>
</evidence>
<feature type="transmembrane region" description="Helical" evidence="3">
    <location>
        <begin position="43"/>
        <end position="60"/>
    </location>
</feature>
<reference evidence="4" key="2">
    <citation type="submission" date="2025-09" db="UniProtKB">
        <authorList>
            <consortium name="Ensembl"/>
        </authorList>
    </citation>
    <scope>IDENTIFICATION</scope>
</reference>
<keyword evidence="3" id="KW-1133">Transmembrane helix</keyword>
<dbReference type="InterPro" id="IPR024152">
    <property type="entry name" value="Inh_kappa-B_kinase-int"/>
</dbReference>
<feature type="region of interest" description="Disordered" evidence="2">
    <location>
        <begin position="1"/>
        <end position="31"/>
    </location>
</feature>
<feature type="coiled-coil region" evidence="1">
    <location>
        <begin position="66"/>
        <end position="96"/>
    </location>
</feature>
<feature type="coiled-coil region" evidence="1">
    <location>
        <begin position="130"/>
        <end position="157"/>
    </location>
</feature>
<dbReference type="Proteomes" id="UP000694421">
    <property type="component" value="Unplaced"/>
</dbReference>
<keyword evidence="1" id="KW-0175">Coiled coil</keyword>
<dbReference type="PANTHER" id="PTHR21734:SF10">
    <property type="entry name" value="INHIBITOR OF NUCLEAR FACTOR KAPPA-B KINASE-INTERACTING PROTEIN"/>
    <property type="match status" value="1"/>
</dbReference>
<evidence type="ECO:0000256" key="2">
    <source>
        <dbReference type="SAM" id="MobiDB-lite"/>
    </source>
</evidence>